<proteinExistence type="predicted"/>
<comment type="caution">
    <text evidence="1">The sequence shown here is derived from an EMBL/GenBank/DDBJ whole genome shotgun (WGS) entry which is preliminary data.</text>
</comment>
<gene>
    <name evidence="1" type="ORF">LCGC14_0228280</name>
</gene>
<organism evidence="1">
    <name type="scientific">marine sediment metagenome</name>
    <dbReference type="NCBI Taxonomy" id="412755"/>
    <lineage>
        <taxon>unclassified sequences</taxon>
        <taxon>metagenomes</taxon>
        <taxon>ecological metagenomes</taxon>
    </lineage>
</organism>
<sequence length="199" mass="21613">MKPEKLSNKALLLMANMHGMSRCVSSADLAFLAPQTNGAREWALSALKRLQLIGFMENGPRINNAQSFMMTDAGRAALHAQLPTADVEPADTLYEYDGPQLFVAEILGATRLVMTMDSHGGTYLVSTPTPALLNDVVESRVKVVEGMVSEPCFFIDNLDGTTYTLSEKTGSAEIFREFCGASTYLDPKALELEVEAEAV</sequence>
<reference evidence="1" key="1">
    <citation type="journal article" date="2015" name="Nature">
        <title>Complex archaea that bridge the gap between prokaryotes and eukaryotes.</title>
        <authorList>
            <person name="Spang A."/>
            <person name="Saw J.H."/>
            <person name="Jorgensen S.L."/>
            <person name="Zaremba-Niedzwiedzka K."/>
            <person name="Martijn J."/>
            <person name="Lind A.E."/>
            <person name="van Eijk R."/>
            <person name="Schleper C."/>
            <person name="Guy L."/>
            <person name="Ettema T.J."/>
        </authorList>
    </citation>
    <scope>NUCLEOTIDE SEQUENCE</scope>
</reference>
<protein>
    <submittedName>
        <fullName evidence="1">Uncharacterized protein</fullName>
    </submittedName>
</protein>
<evidence type="ECO:0000313" key="1">
    <source>
        <dbReference type="EMBL" id="KKN90459.1"/>
    </source>
</evidence>
<dbReference type="AlphaFoldDB" id="A0A0F9UFM2"/>
<accession>A0A0F9UFM2</accession>
<dbReference type="EMBL" id="LAZR01000110">
    <property type="protein sequence ID" value="KKN90459.1"/>
    <property type="molecule type" value="Genomic_DNA"/>
</dbReference>
<name>A0A0F9UFM2_9ZZZZ</name>